<sequence>MSDGASTALKVKRRAYAAVAAVQVTNALYTVLTKHAVKKGGADPLVFSLYRDLAAYPLLQLGALAIDGPIKPKVRDLCRLSLLGLTGMFGNQYSYILGLTLLDATVATVINQAQPVVACVLTAATGLEKFSLKKLLGILLAVGGAICIIGPTNLEHSRDTLLGCLCVCGSCVAMATYYILQKPLLETYPPVSITAWSYLSGFLCMAIPSLQFYDQPSKFKLESDEIVALAFAVLGNSCLKYCLQTYANKNMSVTLLTVCSAFVPLLTGVISYFFLQEQPSIRYLGALPVLVGVLLVVLEREQSKGDAALPASEDCEAITDYQERSEDPKLQPLLQECTDPAEE</sequence>
<organism evidence="9 10">
    <name type="scientific">Cymbomonas tetramitiformis</name>
    <dbReference type="NCBI Taxonomy" id="36881"/>
    <lineage>
        <taxon>Eukaryota</taxon>
        <taxon>Viridiplantae</taxon>
        <taxon>Chlorophyta</taxon>
        <taxon>Pyramimonadophyceae</taxon>
        <taxon>Pyramimonadales</taxon>
        <taxon>Pyramimonadaceae</taxon>
        <taxon>Cymbomonas</taxon>
    </lineage>
</organism>
<gene>
    <name evidence="9" type="ORF">CYMTET_56523</name>
</gene>
<feature type="transmembrane region" description="Helical" evidence="6">
    <location>
        <begin position="135"/>
        <end position="154"/>
    </location>
</feature>
<evidence type="ECO:0000313" key="9">
    <source>
        <dbReference type="EMBL" id="KAK3233160.1"/>
    </source>
</evidence>
<evidence type="ECO:0000256" key="4">
    <source>
        <dbReference type="ARBA" id="ARBA00022989"/>
    </source>
</evidence>
<feature type="transmembrane region" description="Helical" evidence="6">
    <location>
        <begin position="281"/>
        <end position="298"/>
    </location>
</feature>
<dbReference type="EMBL" id="LGRX02035788">
    <property type="protein sequence ID" value="KAK3233160.1"/>
    <property type="molecule type" value="Genomic_DNA"/>
</dbReference>
<evidence type="ECO:0000256" key="5">
    <source>
        <dbReference type="ARBA" id="ARBA00023136"/>
    </source>
</evidence>
<dbReference type="GO" id="GO:0016020">
    <property type="term" value="C:membrane"/>
    <property type="evidence" value="ECO:0007669"/>
    <property type="project" value="UniProtKB-SubCell"/>
</dbReference>
<dbReference type="Proteomes" id="UP001190700">
    <property type="component" value="Unassembled WGS sequence"/>
</dbReference>
<dbReference type="SUPFAM" id="SSF103481">
    <property type="entry name" value="Multidrug resistance efflux transporter EmrE"/>
    <property type="match status" value="2"/>
</dbReference>
<keyword evidence="10" id="KW-1185">Reference proteome</keyword>
<feature type="domain" description="EamA" evidence="8">
    <location>
        <begin position="18"/>
        <end position="149"/>
    </location>
</feature>
<comment type="subcellular location">
    <subcellularLocation>
        <location evidence="1 6">Membrane</location>
        <topology evidence="1 6">Multi-pass membrane protein</topology>
    </subcellularLocation>
</comment>
<protein>
    <recommendedName>
        <fullName evidence="6">WAT1-related protein</fullName>
    </recommendedName>
</protein>
<dbReference type="PANTHER" id="PTHR31218">
    <property type="entry name" value="WAT1-RELATED PROTEIN"/>
    <property type="match status" value="1"/>
</dbReference>
<dbReference type="Pfam" id="PF00892">
    <property type="entry name" value="EamA"/>
    <property type="match status" value="2"/>
</dbReference>
<evidence type="ECO:0000256" key="7">
    <source>
        <dbReference type="SAM" id="MobiDB-lite"/>
    </source>
</evidence>
<reference evidence="9 10" key="1">
    <citation type="journal article" date="2015" name="Genome Biol. Evol.">
        <title>Comparative Genomics of a Bacterivorous Green Alga Reveals Evolutionary Causalities and Consequences of Phago-Mixotrophic Mode of Nutrition.</title>
        <authorList>
            <person name="Burns J.A."/>
            <person name="Paasch A."/>
            <person name="Narechania A."/>
            <person name="Kim E."/>
        </authorList>
    </citation>
    <scope>NUCLEOTIDE SEQUENCE [LARGE SCALE GENOMIC DNA]</scope>
    <source>
        <strain evidence="9 10">PLY_AMNH</strain>
    </source>
</reference>
<evidence type="ECO:0000259" key="8">
    <source>
        <dbReference type="Pfam" id="PF00892"/>
    </source>
</evidence>
<comment type="caution">
    <text evidence="9">The sequence shown here is derived from an EMBL/GenBank/DDBJ whole genome shotgun (WGS) entry which is preliminary data.</text>
</comment>
<evidence type="ECO:0000256" key="3">
    <source>
        <dbReference type="ARBA" id="ARBA00022692"/>
    </source>
</evidence>
<keyword evidence="5 6" id="KW-0472">Membrane</keyword>
<dbReference type="InterPro" id="IPR037185">
    <property type="entry name" value="EmrE-like"/>
</dbReference>
<proteinExistence type="inferred from homology"/>
<keyword evidence="4 6" id="KW-1133">Transmembrane helix</keyword>
<keyword evidence="3 6" id="KW-0812">Transmembrane</keyword>
<evidence type="ECO:0000256" key="6">
    <source>
        <dbReference type="RuleBase" id="RU363077"/>
    </source>
</evidence>
<feature type="transmembrane region" description="Helical" evidence="6">
    <location>
        <begin position="255"/>
        <end position="275"/>
    </location>
</feature>
<accession>A0AAE0BBY6</accession>
<evidence type="ECO:0000256" key="1">
    <source>
        <dbReference type="ARBA" id="ARBA00004141"/>
    </source>
</evidence>
<feature type="transmembrane region" description="Helical" evidence="6">
    <location>
        <begin position="192"/>
        <end position="213"/>
    </location>
</feature>
<evidence type="ECO:0000313" key="10">
    <source>
        <dbReference type="Proteomes" id="UP001190700"/>
    </source>
</evidence>
<name>A0AAE0BBY6_9CHLO</name>
<comment type="similarity">
    <text evidence="2 6">Belongs to the drug/metabolite transporter (DMT) superfamily. Plant drug/metabolite exporter (P-DME) (TC 2.A.7.4) family.</text>
</comment>
<dbReference type="AlphaFoldDB" id="A0AAE0BBY6"/>
<feature type="domain" description="EamA" evidence="8">
    <location>
        <begin position="162"/>
        <end position="297"/>
    </location>
</feature>
<dbReference type="InterPro" id="IPR000620">
    <property type="entry name" value="EamA_dom"/>
</dbReference>
<feature type="region of interest" description="Disordered" evidence="7">
    <location>
        <begin position="322"/>
        <end position="343"/>
    </location>
</feature>
<evidence type="ECO:0000256" key="2">
    <source>
        <dbReference type="ARBA" id="ARBA00007635"/>
    </source>
</evidence>
<dbReference type="GO" id="GO:0022857">
    <property type="term" value="F:transmembrane transporter activity"/>
    <property type="evidence" value="ECO:0007669"/>
    <property type="project" value="InterPro"/>
</dbReference>
<feature type="transmembrane region" description="Helical" evidence="6">
    <location>
        <begin position="160"/>
        <end position="180"/>
    </location>
</feature>
<dbReference type="InterPro" id="IPR030184">
    <property type="entry name" value="WAT1-related"/>
</dbReference>